<evidence type="ECO:0000313" key="1">
    <source>
        <dbReference type="EMBL" id="MEQ2273281.1"/>
    </source>
</evidence>
<comment type="caution">
    <text evidence="1">The sequence shown here is derived from an EMBL/GenBank/DDBJ whole genome shotgun (WGS) entry which is preliminary data.</text>
</comment>
<sequence>MKNPQTGTRSSGYKGFSSFNGVFSLGKANSVLSSVENAVVLSQKYISQNPQWTFRGNNVNGLETAETQIPVAKHLLKVTDKQGRGLKRVLTQINRIIKRVKLET</sequence>
<accession>A0ABV0WUJ8</accession>
<proteinExistence type="predicted"/>
<protein>
    <submittedName>
        <fullName evidence="1">Uncharacterized protein</fullName>
    </submittedName>
</protein>
<evidence type="ECO:0000313" key="2">
    <source>
        <dbReference type="Proteomes" id="UP001444071"/>
    </source>
</evidence>
<dbReference type="EMBL" id="JAHRIM010071409">
    <property type="protein sequence ID" value="MEQ2273281.1"/>
    <property type="molecule type" value="Genomic_DNA"/>
</dbReference>
<organism evidence="1 2">
    <name type="scientific">Xenotaenia resolanae</name>
    <dbReference type="NCBI Taxonomy" id="208358"/>
    <lineage>
        <taxon>Eukaryota</taxon>
        <taxon>Metazoa</taxon>
        <taxon>Chordata</taxon>
        <taxon>Craniata</taxon>
        <taxon>Vertebrata</taxon>
        <taxon>Euteleostomi</taxon>
        <taxon>Actinopterygii</taxon>
        <taxon>Neopterygii</taxon>
        <taxon>Teleostei</taxon>
        <taxon>Neoteleostei</taxon>
        <taxon>Acanthomorphata</taxon>
        <taxon>Ovalentaria</taxon>
        <taxon>Atherinomorphae</taxon>
        <taxon>Cyprinodontiformes</taxon>
        <taxon>Goodeidae</taxon>
        <taxon>Xenotaenia</taxon>
    </lineage>
</organism>
<gene>
    <name evidence="1" type="ORF">XENORESO_002045</name>
</gene>
<dbReference type="Proteomes" id="UP001444071">
    <property type="component" value="Unassembled WGS sequence"/>
</dbReference>
<reference evidence="1 2" key="1">
    <citation type="submission" date="2021-06" db="EMBL/GenBank/DDBJ databases">
        <authorList>
            <person name="Palmer J.M."/>
        </authorList>
    </citation>
    <scope>NUCLEOTIDE SEQUENCE [LARGE SCALE GENOMIC DNA]</scope>
    <source>
        <strain evidence="1 2">XR_2019</strain>
        <tissue evidence="1">Muscle</tissue>
    </source>
</reference>
<name>A0ABV0WUJ8_9TELE</name>
<keyword evidence="2" id="KW-1185">Reference proteome</keyword>